<accession>A0ABV7KWH6</accession>
<feature type="compositionally biased region" description="Basic and acidic residues" evidence="2">
    <location>
        <begin position="94"/>
        <end position="112"/>
    </location>
</feature>
<dbReference type="PANTHER" id="PTHR35024">
    <property type="entry name" value="HYPOTHETICAL CYTOSOLIC PROTEIN"/>
    <property type="match status" value="1"/>
</dbReference>
<reference evidence="4" key="1">
    <citation type="journal article" date="2019" name="Int. J. Syst. Evol. Microbiol.">
        <title>The Global Catalogue of Microorganisms (GCM) 10K type strain sequencing project: providing services to taxonomists for standard genome sequencing and annotation.</title>
        <authorList>
            <consortium name="The Broad Institute Genomics Platform"/>
            <consortium name="The Broad Institute Genome Sequencing Center for Infectious Disease"/>
            <person name="Wu L."/>
            <person name="Ma J."/>
        </authorList>
    </citation>
    <scope>NUCLEOTIDE SEQUENCE [LARGE SCALE GENOMIC DNA]</scope>
    <source>
        <strain evidence="4">KCTC 42964</strain>
    </source>
</reference>
<comment type="similarity">
    <text evidence="1">Belongs to the bactofilin family.</text>
</comment>
<comment type="caution">
    <text evidence="3">The sequence shown here is derived from an EMBL/GenBank/DDBJ whole genome shotgun (WGS) entry which is preliminary data.</text>
</comment>
<protein>
    <submittedName>
        <fullName evidence="3">Polymer-forming cytoskeletal protein</fullName>
    </submittedName>
</protein>
<dbReference type="PANTHER" id="PTHR35024:SF4">
    <property type="entry name" value="POLYMER-FORMING CYTOSKELETAL PROTEIN"/>
    <property type="match status" value="1"/>
</dbReference>
<name>A0ABV7KWH6_9PROT</name>
<keyword evidence="4" id="KW-1185">Reference proteome</keyword>
<evidence type="ECO:0000313" key="3">
    <source>
        <dbReference type="EMBL" id="MFC3226728.1"/>
    </source>
</evidence>
<evidence type="ECO:0000256" key="2">
    <source>
        <dbReference type="SAM" id="MobiDB-lite"/>
    </source>
</evidence>
<feature type="region of interest" description="Disordered" evidence="2">
    <location>
        <begin position="94"/>
        <end position="173"/>
    </location>
</feature>
<dbReference type="InterPro" id="IPR007607">
    <property type="entry name" value="BacA/B"/>
</dbReference>
<dbReference type="Pfam" id="PF04519">
    <property type="entry name" value="Bactofilin"/>
    <property type="match status" value="1"/>
</dbReference>
<gene>
    <name evidence="3" type="ORF">ACFOGJ_05770</name>
</gene>
<evidence type="ECO:0000313" key="4">
    <source>
        <dbReference type="Proteomes" id="UP001595528"/>
    </source>
</evidence>
<dbReference type="RefSeq" id="WP_379898849.1">
    <property type="nucleotide sequence ID" value="NZ_JBHRTR010000015.1"/>
</dbReference>
<evidence type="ECO:0000256" key="1">
    <source>
        <dbReference type="ARBA" id="ARBA00044755"/>
    </source>
</evidence>
<dbReference type="Proteomes" id="UP001595528">
    <property type="component" value="Unassembled WGS sequence"/>
</dbReference>
<proteinExistence type="inferred from homology"/>
<organism evidence="3 4">
    <name type="scientific">Marinibaculum pumilum</name>
    <dbReference type="NCBI Taxonomy" id="1766165"/>
    <lineage>
        <taxon>Bacteria</taxon>
        <taxon>Pseudomonadati</taxon>
        <taxon>Pseudomonadota</taxon>
        <taxon>Alphaproteobacteria</taxon>
        <taxon>Rhodospirillales</taxon>
        <taxon>Rhodospirillaceae</taxon>
        <taxon>Marinibaculum</taxon>
    </lineage>
</organism>
<sequence>MTVTGNLDSDGEIQVDGTVIGDVKAERLTLGEGARILGEVVADDALIRGEVTGCLRVVTVAIERSAKIHGDVFHRTMSVEAGAFIQGLCQNTENPRESAGKAVERGPAKAEEAGSGDTLAMEPGKPVLATEHGAPLQFGNAPATTPPWRRAQEEDRSNVAVAVAKPDGGFRKD</sequence>
<dbReference type="EMBL" id="JBHRTR010000015">
    <property type="protein sequence ID" value="MFC3226728.1"/>
    <property type="molecule type" value="Genomic_DNA"/>
</dbReference>